<sequence>KHSKALADVANYLDSCQARARSVAGSTRSSTSNRSSASSTRRKLQEAERLEKEMQLKIQQERAEALKQAEEDERMQQFEIAREAEERRVEAARKERQLQMELEKQRYTGSLLRKQLADELAVAEENDEMETSGFDKTDVWKPSFVPSHPPATLIPNFRIPCGTATSTQPCSQYEPAASEQPSTSDQPSSSIPKLNANAFSYVPPNVFNQPNPSIAQQFTSSV</sequence>
<dbReference type="OrthoDB" id="6346377at2759"/>
<dbReference type="Proteomes" id="UP000076858">
    <property type="component" value="Unassembled WGS sequence"/>
</dbReference>
<feature type="compositionally biased region" description="Polar residues" evidence="1">
    <location>
        <begin position="179"/>
        <end position="192"/>
    </location>
</feature>
<feature type="region of interest" description="Disordered" evidence="1">
    <location>
        <begin position="19"/>
        <end position="47"/>
    </location>
</feature>
<dbReference type="AlphaFoldDB" id="A0A164DVE1"/>
<dbReference type="EMBL" id="LRGB01025925">
    <property type="protein sequence ID" value="KZR96146.1"/>
    <property type="molecule type" value="Genomic_DNA"/>
</dbReference>
<feature type="non-terminal residue" evidence="2">
    <location>
        <position position="1"/>
    </location>
</feature>
<evidence type="ECO:0000256" key="1">
    <source>
        <dbReference type="SAM" id="MobiDB-lite"/>
    </source>
</evidence>
<protein>
    <submittedName>
        <fullName evidence="2">Uncharacterized protein</fullName>
    </submittedName>
</protein>
<organism evidence="2 3">
    <name type="scientific">Daphnia magna</name>
    <dbReference type="NCBI Taxonomy" id="35525"/>
    <lineage>
        <taxon>Eukaryota</taxon>
        <taxon>Metazoa</taxon>
        <taxon>Ecdysozoa</taxon>
        <taxon>Arthropoda</taxon>
        <taxon>Crustacea</taxon>
        <taxon>Branchiopoda</taxon>
        <taxon>Diplostraca</taxon>
        <taxon>Cladocera</taxon>
        <taxon>Anomopoda</taxon>
        <taxon>Daphniidae</taxon>
        <taxon>Daphnia</taxon>
    </lineage>
</organism>
<evidence type="ECO:0000313" key="2">
    <source>
        <dbReference type="EMBL" id="KZR96146.1"/>
    </source>
</evidence>
<feature type="region of interest" description="Disordered" evidence="1">
    <location>
        <begin position="164"/>
        <end position="196"/>
    </location>
</feature>
<gene>
    <name evidence="2" type="ORF">APZ42_009683</name>
</gene>
<accession>A0A164DVE1</accession>
<feature type="non-terminal residue" evidence="2">
    <location>
        <position position="222"/>
    </location>
</feature>
<reference evidence="2 3" key="1">
    <citation type="submission" date="2016-03" db="EMBL/GenBank/DDBJ databases">
        <title>EvidentialGene: Evidence-directed Construction of Genes on Genomes.</title>
        <authorList>
            <person name="Gilbert D.G."/>
            <person name="Choi J.-H."/>
            <person name="Mockaitis K."/>
            <person name="Colbourne J."/>
            <person name="Pfrender M."/>
        </authorList>
    </citation>
    <scope>NUCLEOTIDE SEQUENCE [LARGE SCALE GENOMIC DNA]</scope>
    <source>
        <strain evidence="2 3">Xinb3</strain>
        <tissue evidence="2">Complete organism</tissue>
    </source>
</reference>
<evidence type="ECO:0000313" key="3">
    <source>
        <dbReference type="Proteomes" id="UP000076858"/>
    </source>
</evidence>
<keyword evidence="3" id="KW-1185">Reference proteome</keyword>
<feature type="compositionally biased region" description="Low complexity" evidence="1">
    <location>
        <begin position="26"/>
        <end position="39"/>
    </location>
</feature>
<name>A0A164DVE1_9CRUS</name>
<comment type="caution">
    <text evidence="2">The sequence shown here is derived from an EMBL/GenBank/DDBJ whole genome shotgun (WGS) entry which is preliminary data.</text>
</comment>
<proteinExistence type="predicted"/>